<dbReference type="KEGG" id="dli:dnl_03900"/>
<evidence type="ECO:0000313" key="3">
    <source>
        <dbReference type="Proteomes" id="UP000663720"/>
    </source>
</evidence>
<feature type="domain" description="DDH" evidence="1">
    <location>
        <begin position="22"/>
        <end position="157"/>
    </location>
</feature>
<dbReference type="RefSeq" id="WP_207690069.1">
    <property type="nucleotide sequence ID" value="NZ_CP061799.1"/>
</dbReference>
<name>A0A975B3M0_9BACT</name>
<organism evidence="2 3">
    <name type="scientific">Desulfonema limicola</name>
    <dbReference type="NCBI Taxonomy" id="45656"/>
    <lineage>
        <taxon>Bacteria</taxon>
        <taxon>Pseudomonadati</taxon>
        <taxon>Thermodesulfobacteriota</taxon>
        <taxon>Desulfobacteria</taxon>
        <taxon>Desulfobacterales</taxon>
        <taxon>Desulfococcaceae</taxon>
        <taxon>Desulfonema</taxon>
    </lineage>
</organism>
<dbReference type="PANTHER" id="PTHR47618">
    <property type="entry name" value="BIFUNCTIONAL OLIGORIBONUCLEASE AND PAP PHOSPHATASE NRNA"/>
    <property type="match status" value="1"/>
</dbReference>
<gene>
    <name evidence="2" type="ORF">dnl_03900</name>
</gene>
<keyword evidence="3" id="KW-1185">Reference proteome</keyword>
<evidence type="ECO:0000259" key="1">
    <source>
        <dbReference type="Pfam" id="PF01368"/>
    </source>
</evidence>
<sequence length="344" mass="39037">MKISATERLRRFYSRFSGHDHVLILINADPDAIASAMAVKRLLWRKAASVVISNINVIKRPDNIAMIRLLGVNLVHVDEIAEEHKYNKVVMVDSQPDHNREFERFKIDIIIDHHPKTDANAPYMDIRPEYGSNSTILTEYLRAAKIKPSAKLATGLFHAIKTDTGNFQRQALIEDVKAFQFLFKLANTTLAKKIEQADLRIDFLKYFKIAIETMKMHRGRVFVHLDCVVNPDICVIIADFFMRVNPVTWSIVSGIYDNKLIIIFRNDGIRKNAGKIAKKSFSKFGSAGGHSSMARAELALSALEGIIDCTDNKKLLKWIIDMIENKKTSSKQDIVTDNNPPVYP</sequence>
<proteinExistence type="predicted"/>
<accession>A0A975B3M0</accession>
<dbReference type="Gene3D" id="3.90.1640.10">
    <property type="entry name" value="inorganic pyrophosphatase (n-terminal core)"/>
    <property type="match status" value="1"/>
</dbReference>
<evidence type="ECO:0000313" key="2">
    <source>
        <dbReference type="EMBL" id="QTA78175.1"/>
    </source>
</evidence>
<dbReference type="InterPro" id="IPR001667">
    <property type="entry name" value="DDH_dom"/>
</dbReference>
<dbReference type="Proteomes" id="UP000663720">
    <property type="component" value="Chromosome"/>
</dbReference>
<dbReference type="InterPro" id="IPR051319">
    <property type="entry name" value="Oligoribo/pAp-PDE_c-di-AMP_PDE"/>
</dbReference>
<dbReference type="PANTHER" id="PTHR47618:SF1">
    <property type="entry name" value="BIFUNCTIONAL OLIGORIBONUCLEASE AND PAP PHOSPHATASE NRNA"/>
    <property type="match status" value="1"/>
</dbReference>
<protein>
    <submittedName>
        <fullName evidence="2">Phosphoesterasee, DHH-like</fullName>
    </submittedName>
</protein>
<dbReference type="InterPro" id="IPR038763">
    <property type="entry name" value="DHH_sf"/>
</dbReference>
<dbReference type="EMBL" id="CP061799">
    <property type="protein sequence ID" value="QTA78175.1"/>
    <property type="molecule type" value="Genomic_DNA"/>
</dbReference>
<reference evidence="2" key="1">
    <citation type="journal article" date="2021" name="Microb. Physiol.">
        <title>Proteogenomic Insights into the Physiology of Marine, Sulfate-Reducing, Filamentous Desulfonema limicola and Desulfonema magnum.</title>
        <authorList>
            <person name="Schnaars V."/>
            <person name="Wohlbrand L."/>
            <person name="Scheve S."/>
            <person name="Hinrichs C."/>
            <person name="Reinhardt R."/>
            <person name="Rabus R."/>
        </authorList>
    </citation>
    <scope>NUCLEOTIDE SEQUENCE</scope>
    <source>
        <strain evidence="2">5ac10</strain>
    </source>
</reference>
<dbReference type="Pfam" id="PF01368">
    <property type="entry name" value="DHH"/>
    <property type="match status" value="1"/>
</dbReference>
<dbReference type="SUPFAM" id="SSF64182">
    <property type="entry name" value="DHH phosphoesterases"/>
    <property type="match status" value="1"/>
</dbReference>
<dbReference type="AlphaFoldDB" id="A0A975B3M0"/>